<reference evidence="3" key="2">
    <citation type="submission" date="2020-09" db="EMBL/GenBank/DDBJ databases">
        <authorList>
            <person name="Sun Q."/>
            <person name="Zhou Y."/>
        </authorList>
    </citation>
    <scope>NUCLEOTIDE SEQUENCE</scope>
    <source>
        <strain evidence="3">CGMCC 4.7368</strain>
    </source>
</reference>
<dbReference type="AlphaFoldDB" id="A0A918DNF4"/>
<proteinExistence type="predicted"/>
<protein>
    <recommendedName>
        <fullName evidence="5">DUF3618 domain-containing protein</fullName>
    </recommendedName>
</protein>
<feature type="compositionally biased region" description="Basic and acidic residues" evidence="1">
    <location>
        <begin position="9"/>
        <end position="18"/>
    </location>
</feature>
<organism evidence="3 4">
    <name type="scientific">Nonomuraea cavernae</name>
    <dbReference type="NCBI Taxonomy" id="2045107"/>
    <lineage>
        <taxon>Bacteria</taxon>
        <taxon>Bacillati</taxon>
        <taxon>Actinomycetota</taxon>
        <taxon>Actinomycetes</taxon>
        <taxon>Streptosporangiales</taxon>
        <taxon>Streptosporangiaceae</taxon>
        <taxon>Nonomuraea</taxon>
    </lineage>
</organism>
<evidence type="ECO:0000256" key="2">
    <source>
        <dbReference type="SAM" id="Phobius"/>
    </source>
</evidence>
<keyword evidence="2" id="KW-0472">Membrane</keyword>
<name>A0A918DNF4_9ACTN</name>
<feature type="region of interest" description="Disordered" evidence="1">
    <location>
        <begin position="78"/>
        <end position="117"/>
    </location>
</feature>
<comment type="caution">
    <text evidence="3">The sequence shown here is derived from an EMBL/GenBank/DDBJ whole genome shotgun (WGS) entry which is preliminary data.</text>
</comment>
<accession>A0A918DNF4</accession>
<evidence type="ECO:0008006" key="5">
    <source>
        <dbReference type="Google" id="ProtNLM"/>
    </source>
</evidence>
<dbReference type="Pfam" id="PF12277">
    <property type="entry name" value="DUF3618"/>
    <property type="match status" value="1"/>
</dbReference>
<reference evidence="3" key="1">
    <citation type="journal article" date="2014" name="Int. J. Syst. Evol. Microbiol.">
        <title>Complete genome sequence of Corynebacterium casei LMG S-19264T (=DSM 44701T), isolated from a smear-ripened cheese.</title>
        <authorList>
            <consortium name="US DOE Joint Genome Institute (JGI-PGF)"/>
            <person name="Walter F."/>
            <person name="Albersmeier A."/>
            <person name="Kalinowski J."/>
            <person name="Ruckert C."/>
        </authorList>
    </citation>
    <scope>NUCLEOTIDE SEQUENCE</scope>
    <source>
        <strain evidence="3">CGMCC 4.7368</strain>
    </source>
</reference>
<sequence>MSETDPGYSEEHAGEVGAHRSRVGMPTDDKSINVPPTRAGAAENALHAEEEREEHGKFIPEAPLEDDRAAALRARELETRSLQGGDQAGPAGTHTTTRHTGTGGRRWAVGDDEEERVREEIRTTRQELGETVAALADKANVKARANDAAAAAKVRAADATAAARHKAADATALAKERAADATALARHKASDATAVAKVKASDAAAVAKEKAAEVAGKVREVTPDQVKDAADKVTAEARRRPALAIAAAGVVVALLLRRMTRRTRRK</sequence>
<dbReference type="Proteomes" id="UP000646523">
    <property type="component" value="Unassembled WGS sequence"/>
</dbReference>
<evidence type="ECO:0000313" key="4">
    <source>
        <dbReference type="Proteomes" id="UP000646523"/>
    </source>
</evidence>
<keyword evidence="2" id="KW-1133">Transmembrane helix</keyword>
<keyword evidence="4" id="KW-1185">Reference proteome</keyword>
<dbReference type="InterPro" id="IPR022062">
    <property type="entry name" value="DUF3618"/>
</dbReference>
<feature type="transmembrane region" description="Helical" evidence="2">
    <location>
        <begin position="242"/>
        <end position="260"/>
    </location>
</feature>
<evidence type="ECO:0000256" key="1">
    <source>
        <dbReference type="SAM" id="MobiDB-lite"/>
    </source>
</evidence>
<feature type="compositionally biased region" description="Basic and acidic residues" evidence="1">
    <location>
        <begin position="46"/>
        <end position="58"/>
    </location>
</feature>
<feature type="region of interest" description="Disordered" evidence="1">
    <location>
        <begin position="1"/>
        <end position="64"/>
    </location>
</feature>
<gene>
    <name evidence="3" type="ORF">GCM10012289_54390</name>
</gene>
<keyword evidence="2" id="KW-0812">Transmembrane</keyword>
<evidence type="ECO:0000313" key="3">
    <source>
        <dbReference type="EMBL" id="GGO76624.1"/>
    </source>
</evidence>
<dbReference type="EMBL" id="BMNH01000020">
    <property type="protein sequence ID" value="GGO76624.1"/>
    <property type="molecule type" value="Genomic_DNA"/>
</dbReference>
<dbReference type="RefSeq" id="WP_225263804.1">
    <property type="nucleotide sequence ID" value="NZ_BMNH01000020.1"/>
</dbReference>